<keyword evidence="1" id="KW-0732">Signal</keyword>
<sequence length="329" mass="34560">MFRPVSLIAVLLSALAVAGCASAPGIEPTVSARRTVELPDVPVDEPDALLDPAFAPERLRGVDVCGTLRAAGLERYGRPDPAFLPNGLDSCSNFMHDHEGRDFSVTLYFDFEVQDPSRHRIGGLPAQITENSGTCFVSAAHTGGDLERFGSARGVAVQLAAEHEDVCSPAVQLLTDVIEVVRTGPPVNARASGGLAGFAPCEVADPVVLRDAVAGGTPDASGGRGLYECRWFAENGVAATVRFELGTMQRSDVPPGVPPPPLADLGGAPSTVQVRTDPPACSVEWEHRRTPSGTEFVHVEISNAQRVPMDPCGSAVKLAQQVRSKLPAA</sequence>
<evidence type="ECO:0000313" key="2">
    <source>
        <dbReference type="EMBL" id="NYI82998.1"/>
    </source>
</evidence>
<evidence type="ECO:0000313" key="3">
    <source>
        <dbReference type="Proteomes" id="UP000587002"/>
    </source>
</evidence>
<name>A0A853AGA0_9PSEU</name>
<feature type="chain" id="PRO_5032704902" evidence="1">
    <location>
        <begin position="24"/>
        <end position="329"/>
    </location>
</feature>
<dbReference type="Proteomes" id="UP000587002">
    <property type="component" value="Unassembled WGS sequence"/>
</dbReference>
<proteinExistence type="predicted"/>
<reference evidence="2 3" key="1">
    <citation type="submission" date="2020-07" db="EMBL/GenBank/DDBJ databases">
        <title>Sequencing the genomes of 1000 actinobacteria strains.</title>
        <authorList>
            <person name="Klenk H.-P."/>
        </authorList>
    </citation>
    <scope>NUCLEOTIDE SEQUENCE [LARGE SCALE GENOMIC DNA]</scope>
    <source>
        <strain evidence="2 3">DSM 44065</strain>
    </source>
</reference>
<gene>
    <name evidence="2" type="ORF">HNR68_001628</name>
</gene>
<dbReference type="PROSITE" id="PS51257">
    <property type="entry name" value="PROKAR_LIPOPROTEIN"/>
    <property type="match status" value="1"/>
</dbReference>
<organism evidence="2 3">
    <name type="scientific">Saccharopolyspora hordei</name>
    <dbReference type="NCBI Taxonomy" id="1838"/>
    <lineage>
        <taxon>Bacteria</taxon>
        <taxon>Bacillati</taxon>
        <taxon>Actinomycetota</taxon>
        <taxon>Actinomycetes</taxon>
        <taxon>Pseudonocardiales</taxon>
        <taxon>Pseudonocardiaceae</taxon>
        <taxon>Saccharopolyspora</taxon>
    </lineage>
</organism>
<protein>
    <submittedName>
        <fullName evidence="2">Uncharacterized protein YodC (DUF2158 family)</fullName>
    </submittedName>
</protein>
<dbReference type="EMBL" id="JACCFJ010000001">
    <property type="protein sequence ID" value="NYI82998.1"/>
    <property type="molecule type" value="Genomic_DNA"/>
</dbReference>
<feature type="signal peptide" evidence="1">
    <location>
        <begin position="1"/>
        <end position="23"/>
    </location>
</feature>
<keyword evidence="3" id="KW-1185">Reference proteome</keyword>
<dbReference type="AlphaFoldDB" id="A0A853AGA0"/>
<evidence type="ECO:0000256" key="1">
    <source>
        <dbReference type="SAM" id="SignalP"/>
    </source>
</evidence>
<comment type="caution">
    <text evidence="2">The sequence shown here is derived from an EMBL/GenBank/DDBJ whole genome shotgun (WGS) entry which is preliminary data.</text>
</comment>
<dbReference type="RefSeq" id="WP_179719173.1">
    <property type="nucleotide sequence ID" value="NZ_BAABFH010000001.1"/>
</dbReference>
<accession>A0A853AGA0</accession>